<evidence type="ECO:0000256" key="2">
    <source>
        <dbReference type="SAM" id="SignalP"/>
    </source>
</evidence>
<reference evidence="3 4" key="1">
    <citation type="submission" date="2015-12" db="EMBL/GenBank/DDBJ databases">
        <title>Draft genome of the nematode, Onchocerca flexuosa.</title>
        <authorList>
            <person name="Mitreva M."/>
        </authorList>
    </citation>
    <scope>NUCLEOTIDE SEQUENCE [LARGE SCALE GENOMIC DNA]</scope>
    <source>
        <strain evidence="3">Red Deer</strain>
    </source>
</reference>
<proteinExistence type="predicted"/>
<organism evidence="3 4">
    <name type="scientific">Onchocerca flexuosa</name>
    <dbReference type="NCBI Taxonomy" id="387005"/>
    <lineage>
        <taxon>Eukaryota</taxon>
        <taxon>Metazoa</taxon>
        <taxon>Ecdysozoa</taxon>
        <taxon>Nematoda</taxon>
        <taxon>Chromadorea</taxon>
        <taxon>Rhabditida</taxon>
        <taxon>Spirurina</taxon>
        <taxon>Spiruromorpha</taxon>
        <taxon>Filarioidea</taxon>
        <taxon>Onchocercidae</taxon>
        <taxon>Onchocerca</taxon>
    </lineage>
</organism>
<feature type="transmembrane region" description="Helical" evidence="1">
    <location>
        <begin position="82"/>
        <end position="100"/>
    </location>
</feature>
<dbReference type="AlphaFoldDB" id="A0A238C4X9"/>
<evidence type="ECO:0000256" key="1">
    <source>
        <dbReference type="SAM" id="Phobius"/>
    </source>
</evidence>
<gene>
    <name evidence="3" type="ORF">X798_00726</name>
</gene>
<evidence type="ECO:0000313" key="4">
    <source>
        <dbReference type="Proteomes" id="UP000242913"/>
    </source>
</evidence>
<keyword evidence="2" id="KW-0732">Signal</keyword>
<dbReference type="EMBL" id="KZ269978">
    <property type="protein sequence ID" value="OZC12205.1"/>
    <property type="molecule type" value="Genomic_DNA"/>
</dbReference>
<feature type="chain" id="PRO_5012082379" evidence="2">
    <location>
        <begin position="20"/>
        <end position="121"/>
    </location>
</feature>
<protein>
    <submittedName>
        <fullName evidence="3">Uncharacterized protein</fullName>
    </submittedName>
</protein>
<keyword evidence="1" id="KW-0472">Membrane</keyword>
<keyword evidence="1" id="KW-0812">Transmembrane</keyword>
<keyword evidence="4" id="KW-1185">Reference proteome</keyword>
<name>A0A238C4X9_9BILA</name>
<feature type="signal peptide" evidence="2">
    <location>
        <begin position="1"/>
        <end position="19"/>
    </location>
</feature>
<sequence>MFRCFTLSLLLSVVVTVIGNMLHNDDINHAQPFCNDATKCDYSATSVLFSHSEVNDLISSHSVSVMENSQQISLYSLWSYLLYRWSIVLYFVPLIVIILCKCKIINCDVRLIYGNMPDDFV</sequence>
<evidence type="ECO:0000313" key="3">
    <source>
        <dbReference type="EMBL" id="OZC12205.1"/>
    </source>
</evidence>
<dbReference type="Proteomes" id="UP000242913">
    <property type="component" value="Unassembled WGS sequence"/>
</dbReference>
<keyword evidence="1" id="KW-1133">Transmembrane helix</keyword>
<accession>A0A238C4X9</accession>
<dbReference type="OrthoDB" id="5841799at2759"/>